<keyword evidence="6" id="KW-0472">Membrane</keyword>
<keyword evidence="10" id="KW-1185">Reference proteome</keyword>
<feature type="chain" id="PRO_5045528136" evidence="8">
    <location>
        <begin position="24"/>
        <end position="509"/>
    </location>
</feature>
<keyword evidence="5" id="KW-0812">Transmembrane</keyword>
<dbReference type="PANTHER" id="PTHR30026:SF20">
    <property type="entry name" value="OUTER MEMBRANE PROTEIN TOLC"/>
    <property type="match status" value="1"/>
</dbReference>
<evidence type="ECO:0000313" key="10">
    <source>
        <dbReference type="Proteomes" id="UP001232156"/>
    </source>
</evidence>
<keyword evidence="4" id="KW-1134">Transmembrane beta strand</keyword>
<dbReference type="SUPFAM" id="SSF56954">
    <property type="entry name" value="Outer membrane efflux proteins (OEP)"/>
    <property type="match status" value="1"/>
</dbReference>
<dbReference type="InterPro" id="IPR051906">
    <property type="entry name" value="TolC-like"/>
</dbReference>
<evidence type="ECO:0000256" key="1">
    <source>
        <dbReference type="ARBA" id="ARBA00004442"/>
    </source>
</evidence>
<sequence>MPRAALFCAVLSAAALLPMPAYAQAQKGAQNGGRGNAPAAVHSGRASAAGVQAAGAGQAQGAFDLASAWRASLVHDPSYQAAISEREAGQTNRAMGRAGLLPQVSASLGRTRIDGTLDSPTATGQVVTEDLDYMAKTNELRATQTLFNWSRIAEYRQGHARADYSLAVFDTRAKDTSVRLVNRYFQTLLAYENVVLARNNLEANEKHIVAAQRRFDSGEGTITDVRETRSRRDLSRAELIQRKDALVVARRELQEMVGQSPQRLATLNPKFQLKPLNPPTLADWLALAMKGNAEIRTGEEGLRVAEREIDRTFGGHLPSVDLVASRRVVERESISTRNQDSATTSFGVQVNLPIFSGGLTSAQVDQARHNRDRASSELAATRERVAVEVTRQYQAVVSGAERIRALEVAVKSTADALHAVERGYQAGTRSVVDILDAQDQVYRAQLDLTQARLEYVLAHLMLAAAAGGLDSTVIDSINAQYFKSQSIDVLQASLPLPPAGDASPRLANR</sequence>
<dbReference type="PANTHER" id="PTHR30026">
    <property type="entry name" value="OUTER MEMBRANE PROTEIN TOLC"/>
    <property type="match status" value="1"/>
</dbReference>
<dbReference type="NCBIfam" id="TIGR01844">
    <property type="entry name" value="type_I_sec_TolC"/>
    <property type="match status" value="1"/>
</dbReference>
<keyword evidence="8" id="KW-0732">Signal</keyword>
<dbReference type="Pfam" id="PF02321">
    <property type="entry name" value="OEP"/>
    <property type="match status" value="2"/>
</dbReference>
<evidence type="ECO:0000256" key="3">
    <source>
        <dbReference type="ARBA" id="ARBA00022448"/>
    </source>
</evidence>
<dbReference type="RefSeq" id="WP_347287246.1">
    <property type="nucleotide sequence ID" value="NZ_JAUZQE010000025.1"/>
</dbReference>
<evidence type="ECO:0000256" key="4">
    <source>
        <dbReference type="ARBA" id="ARBA00022452"/>
    </source>
</evidence>
<accession>A0ABU1D7L1</accession>
<dbReference type="InterPro" id="IPR003423">
    <property type="entry name" value="OMP_efflux"/>
</dbReference>
<comment type="similarity">
    <text evidence="2">Belongs to the outer membrane factor (OMF) (TC 1.B.17) family.</text>
</comment>
<proteinExistence type="inferred from homology"/>
<evidence type="ECO:0000256" key="2">
    <source>
        <dbReference type="ARBA" id="ARBA00007613"/>
    </source>
</evidence>
<evidence type="ECO:0000256" key="8">
    <source>
        <dbReference type="SAM" id="SignalP"/>
    </source>
</evidence>
<organism evidence="9 10">
    <name type="scientific">Yanghanlia caeni</name>
    <dbReference type="NCBI Taxonomy" id="3064283"/>
    <lineage>
        <taxon>Bacteria</taxon>
        <taxon>Pseudomonadati</taxon>
        <taxon>Pseudomonadota</taxon>
        <taxon>Betaproteobacteria</taxon>
        <taxon>Burkholderiales</taxon>
        <taxon>Alcaligenaceae</taxon>
        <taxon>Yanghanlia</taxon>
    </lineage>
</organism>
<name>A0ABU1D7L1_9BURK</name>
<comment type="caution">
    <text evidence="9">The sequence shown here is derived from an EMBL/GenBank/DDBJ whole genome shotgun (WGS) entry which is preliminary data.</text>
</comment>
<evidence type="ECO:0000256" key="7">
    <source>
        <dbReference type="ARBA" id="ARBA00023237"/>
    </source>
</evidence>
<protein>
    <submittedName>
        <fullName evidence="9">TolC family outer membrane protein</fullName>
    </submittedName>
</protein>
<keyword evidence="3" id="KW-0813">Transport</keyword>
<dbReference type="Gene3D" id="1.20.1600.10">
    <property type="entry name" value="Outer membrane efflux proteins (OEP)"/>
    <property type="match status" value="1"/>
</dbReference>
<dbReference type="Proteomes" id="UP001232156">
    <property type="component" value="Unassembled WGS sequence"/>
</dbReference>
<evidence type="ECO:0000313" key="9">
    <source>
        <dbReference type="EMBL" id="MDR4126434.1"/>
    </source>
</evidence>
<dbReference type="EMBL" id="JAUZQE010000025">
    <property type="protein sequence ID" value="MDR4126434.1"/>
    <property type="molecule type" value="Genomic_DNA"/>
</dbReference>
<evidence type="ECO:0000256" key="6">
    <source>
        <dbReference type="ARBA" id="ARBA00023136"/>
    </source>
</evidence>
<feature type="signal peptide" evidence="8">
    <location>
        <begin position="1"/>
        <end position="23"/>
    </location>
</feature>
<comment type="subcellular location">
    <subcellularLocation>
        <location evidence="1">Cell outer membrane</location>
    </subcellularLocation>
</comment>
<evidence type="ECO:0000256" key="5">
    <source>
        <dbReference type="ARBA" id="ARBA00022692"/>
    </source>
</evidence>
<dbReference type="InterPro" id="IPR010130">
    <property type="entry name" value="T1SS_OMP_TolC"/>
</dbReference>
<keyword evidence="7" id="KW-0998">Cell outer membrane</keyword>
<reference evidence="9 10" key="1">
    <citation type="submission" date="2023-08" db="EMBL/GenBank/DDBJ databases">
        <title>Alcaligenaceae gen. nov., a novel taxon isolated from the sludge of Yixing Pesticide Factory.</title>
        <authorList>
            <person name="Ruan L."/>
        </authorList>
    </citation>
    <scope>NUCLEOTIDE SEQUENCE [LARGE SCALE GENOMIC DNA]</scope>
    <source>
        <strain evidence="9 10">LG-2</strain>
    </source>
</reference>
<gene>
    <name evidence="9" type="ORF">Q8947_10635</name>
</gene>